<evidence type="ECO:0000256" key="1">
    <source>
        <dbReference type="SAM" id="MobiDB-lite"/>
    </source>
</evidence>
<gene>
    <name evidence="2" type="ORF">AVDCRST_MAG54-4557</name>
</gene>
<accession>A0A6J4K0I1</accession>
<feature type="non-terminal residue" evidence="2">
    <location>
        <position position="1"/>
    </location>
</feature>
<dbReference type="AlphaFoldDB" id="A0A6J4K0I1"/>
<feature type="non-terminal residue" evidence="2">
    <location>
        <position position="91"/>
    </location>
</feature>
<feature type="compositionally biased region" description="Basic residues" evidence="1">
    <location>
        <begin position="57"/>
        <end position="68"/>
    </location>
</feature>
<feature type="compositionally biased region" description="Basic residues" evidence="1">
    <location>
        <begin position="1"/>
        <end position="20"/>
    </location>
</feature>
<name>A0A6J4K0I1_9PSEU</name>
<proteinExistence type="predicted"/>
<feature type="compositionally biased region" description="Low complexity" evidence="1">
    <location>
        <begin position="23"/>
        <end position="50"/>
    </location>
</feature>
<organism evidence="2">
    <name type="scientific">uncultured Actinomycetospora sp</name>
    <dbReference type="NCBI Taxonomy" id="1135996"/>
    <lineage>
        <taxon>Bacteria</taxon>
        <taxon>Bacillati</taxon>
        <taxon>Actinomycetota</taxon>
        <taxon>Actinomycetes</taxon>
        <taxon>Pseudonocardiales</taxon>
        <taxon>Pseudonocardiaceae</taxon>
        <taxon>Actinomycetospora</taxon>
        <taxon>environmental samples</taxon>
    </lineage>
</organism>
<reference evidence="2" key="1">
    <citation type="submission" date="2020-02" db="EMBL/GenBank/DDBJ databases">
        <authorList>
            <person name="Meier V. D."/>
        </authorList>
    </citation>
    <scope>NUCLEOTIDE SEQUENCE</scope>
    <source>
        <strain evidence="2">AVDCRST_MAG54</strain>
    </source>
</reference>
<feature type="region of interest" description="Disordered" evidence="1">
    <location>
        <begin position="1"/>
        <end position="91"/>
    </location>
</feature>
<sequence>TRRRCRRRSGPMRRGPRIPPRRPAATSPSPSSRRWSRSCPRSRCPVARSTPRPRPAGARRRRPRRPTHRLTTSVGTPSPRVGASAFAARAT</sequence>
<protein>
    <submittedName>
        <fullName evidence="2">Uncharacterized protein</fullName>
    </submittedName>
</protein>
<evidence type="ECO:0000313" key="2">
    <source>
        <dbReference type="EMBL" id="CAA9292404.1"/>
    </source>
</evidence>
<dbReference type="EMBL" id="CADCTH010000573">
    <property type="protein sequence ID" value="CAA9292404.1"/>
    <property type="molecule type" value="Genomic_DNA"/>
</dbReference>